<keyword evidence="3" id="KW-1185">Reference proteome</keyword>
<dbReference type="InterPro" id="IPR025659">
    <property type="entry name" value="Tubby-like_C"/>
</dbReference>
<accession>A0A507DZF3</accession>
<dbReference type="InterPro" id="IPR007612">
    <property type="entry name" value="LOR"/>
</dbReference>
<protein>
    <recommendedName>
        <fullName evidence="4">Tubby C-terminal domain-containing protein</fullName>
    </recommendedName>
</protein>
<evidence type="ECO:0008006" key="4">
    <source>
        <dbReference type="Google" id="ProtNLM"/>
    </source>
</evidence>
<evidence type="ECO:0000313" key="3">
    <source>
        <dbReference type="Proteomes" id="UP000318582"/>
    </source>
</evidence>
<evidence type="ECO:0000313" key="2">
    <source>
        <dbReference type="EMBL" id="TPX57209.1"/>
    </source>
</evidence>
<dbReference type="AlphaFoldDB" id="A0A507DZF3"/>
<evidence type="ECO:0000256" key="1">
    <source>
        <dbReference type="ARBA" id="ARBA00005437"/>
    </source>
</evidence>
<name>A0A507DZF3_9FUNG</name>
<sequence length="217" mass="24208">MGNSNSYEALTDPLIPQDPAMAAIDVRFVTSDEVTLVLKGKLSWSGDDYSIKDADTDTPCFQVEGKMKSMKAKKTFLDAYGEPAFNMKLQLTSLVRKHIVYKGTDSTSQLFKIETKFALKPNLYIHFNNLVDGVPCELGCKGDWRARQCVLWLDRGMKGKENRVVVGHISSSALNAAKQLFDKQTYFLRIAPGVDMALMVAICVALDVELRADRKTM</sequence>
<comment type="caution">
    <text evidence="2">The sequence shown here is derived from an EMBL/GenBank/DDBJ whole genome shotgun (WGS) entry which is preliminary data.</text>
</comment>
<dbReference type="InterPro" id="IPR038595">
    <property type="entry name" value="LOR_sf"/>
</dbReference>
<gene>
    <name evidence="2" type="ORF">PhCBS80983_g03981</name>
</gene>
<dbReference type="STRING" id="109895.A0A507DZF3"/>
<comment type="similarity">
    <text evidence="1">Belongs to the LOR family.</text>
</comment>
<dbReference type="PANTHER" id="PTHR31087">
    <property type="match status" value="1"/>
</dbReference>
<dbReference type="SUPFAM" id="SSF54518">
    <property type="entry name" value="Tubby C-terminal domain-like"/>
    <property type="match status" value="1"/>
</dbReference>
<dbReference type="PANTHER" id="PTHR31087:SF161">
    <property type="entry name" value="TUBBY C 2 FAMILY PROTEIN"/>
    <property type="match status" value="1"/>
</dbReference>
<organism evidence="2 3">
    <name type="scientific">Powellomyces hirtus</name>
    <dbReference type="NCBI Taxonomy" id="109895"/>
    <lineage>
        <taxon>Eukaryota</taxon>
        <taxon>Fungi</taxon>
        <taxon>Fungi incertae sedis</taxon>
        <taxon>Chytridiomycota</taxon>
        <taxon>Chytridiomycota incertae sedis</taxon>
        <taxon>Chytridiomycetes</taxon>
        <taxon>Spizellomycetales</taxon>
        <taxon>Powellomycetaceae</taxon>
        <taxon>Powellomyces</taxon>
    </lineage>
</organism>
<reference evidence="2 3" key="1">
    <citation type="journal article" date="2019" name="Sci. Rep.">
        <title>Comparative genomics of chytrid fungi reveal insights into the obligate biotrophic and pathogenic lifestyle of Synchytrium endobioticum.</title>
        <authorList>
            <person name="van de Vossenberg B.T.L.H."/>
            <person name="Warris S."/>
            <person name="Nguyen H.D.T."/>
            <person name="van Gent-Pelzer M.P.E."/>
            <person name="Joly D.L."/>
            <person name="van de Geest H.C."/>
            <person name="Bonants P.J.M."/>
            <person name="Smith D.S."/>
            <person name="Levesque C.A."/>
            <person name="van der Lee T.A.J."/>
        </authorList>
    </citation>
    <scope>NUCLEOTIDE SEQUENCE [LARGE SCALE GENOMIC DNA]</scope>
    <source>
        <strain evidence="2 3">CBS 809.83</strain>
    </source>
</reference>
<dbReference type="Pfam" id="PF04525">
    <property type="entry name" value="LOR"/>
    <property type="match status" value="1"/>
</dbReference>
<dbReference type="Gene3D" id="2.40.160.200">
    <property type="entry name" value="LURP1-related"/>
    <property type="match status" value="1"/>
</dbReference>
<dbReference type="EMBL" id="QEAQ01000056">
    <property type="protein sequence ID" value="TPX57209.1"/>
    <property type="molecule type" value="Genomic_DNA"/>
</dbReference>
<proteinExistence type="inferred from homology"/>
<dbReference type="Proteomes" id="UP000318582">
    <property type="component" value="Unassembled WGS sequence"/>
</dbReference>